<gene>
    <name evidence="1" type="ORF">BC739_004107</name>
</gene>
<reference evidence="1 2" key="1">
    <citation type="submission" date="2020-08" db="EMBL/GenBank/DDBJ databases">
        <title>Genomic Encyclopedia of Archaeal and Bacterial Type Strains, Phase II (KMG-II): from individual species to whole genera.</title>
        <authorList>
            <person name="Goeker M."/>
        </authorList>
    </citation>
    <scope>NUCLEOTIDE SEQUENCE [LARGE SCALE GENOMIC DNA]</scope>
    <source>
        <strain evidence="1 2">DSM 43850</strain>
    </source>
</reference>
<comment type="caution">
    <text evidence="1">The sequence shown here is derived from an EMBL/GenBank/DDBJ whole genome shotgun (WGS) entry which is preliminary data.</text>
</comment>
<name>A0ABR6BJR6_9PSEU</name>
<evidence type="ECO:0000313" key="2">
    <source>
        <dbReference type="Proteomes" id="UP000517916"/>
    </source>
</evidence>
<keyword evidence="2" id="KW-1185">Reference proteome</keyword>
<evidence type="ECO:0000313" key="1">
    <source>
        <dbReference type="EMBL" id="MBA8926901.1"/>
    </source>
</evidence>
<protein>
    <submittedName>
        <fullName evidence="1">Uncharacterized protein</fullName>
    </submittedName>
</protein>
<accession>A0ABR6BJR6</accession>
<dbReference type="EMBL" id="JACJID010000003">
    <property type="protein sequence ID" value="MBA8926901.1"/>
    <property type="molecule type" value="Genomic_DNA"/>
</dbReference>
<proteinExistence type="predicted"/>
<organism evidence="1 2">
    <name type="scientific">Kutzneria viridogrisea</name>
    <dbReference type="NCBI Taxonomy" id="47990"/>
    <lineage>
        <taxon>Bacteria</taxon>
        <taxon>Bacillati</taxon>
        <taxon>Actinomycetota</taxon>
        <taxon>Actinomycetes</taxon>
        <taxon>Pseudonocardiales</taxon>
        <taxon>Pseudonocardiaceae</taxon>
        <taxon>Kutzneria</taxon>
    </lineage>
</organism>
<dbReference type="RefSeq" id="WP_318296435.1">
    <property type="nucleotide sequence ID" value="NZ_BAAABQ010000051.1"/>
</dbReference>
<dbReference type="Proteomes" id="UP000517916">
    <property type="component" value="Unassembled WGS sequence"/>
</dbReference>
<sequence>MRSPDGVWAMLVLAVVIIGGTDPDRAGEVALFAGQWVGDQPPADDLYDGDLVVRLTHPAEPTYPLPRDHAADVEMLLTHQGR</sequence>